<sequence>MAAEVPQSPPRAGGNSACGSNVNSPPQAWGHHGLGEGPDSGSSGSLPHHGAGTSSPWQFQLNVKAASRVRSGERTGISTPVLAQRFNAQRALSSGRTTAAQPPARASYESALLNAVRRQIETFEEKVGSQISSLRDQQQGERLREAAFQRLEEKMNTAEGLQPRLDRRLAELTGNFKGLSDEMQAQIRRVDLMDERLWEWRRQFEEEFRQKHMELENSIQKVPSSMRVMASSIEDGQKRLGTRLQRLEADFGERNALHDDTRNTLDHVFARFDALESQRLEDHGALIEATKASLAALPSRNMIGDDNSTLITVLEQRLDDLMAKVDRMFQDTHDIHARVAEQDEQQKTLRTLFETTDGHVRALKEVVENGNWDGKVEVLRQALQEESRLRLEHHERMELLHSRVEFQEQVQEEMRTSQRTPLRVLDGEDGVQNAPVQECVQRLEQVETHLELLDAELEGVRADTGVGARVAELVLQLKEIGPKIIDHERFIMDFRTSHVGAVNSERMVELEDQLAKLTSKVNEAGSTSVPLEVHTELSSLRSEVDAWRQSTGGEEVATLAKLNHAVSLLRDEVRETIASSTRDPHPTLLTDLEAVKLDLVSLKSQPQAAELSPAMLADFEALKKDLDSLKSRPQVSESNATGHLLDLEAVKQDILLMKDQLQVSESDATGHLLDLEAVKQDILLMKDKLQATESRTAVAADVEALKQDLGALKSRPEVHPAVTADIEALKSDLGSLKSRPEAAEPSPAAVADLEALKQEFSAWKAMPQVSHDDLAKTLEPLKQELRSFSQGLPDRGGAEASGASTTALQELKRLTELAASEHDVVEGVKANLREVLERVELLKGIEHELSKLREVAESSKQVAGAAVDEIGALRNQCNALTEVQPLKQELQRLTALDASAREAQAAATTHLLGLKEDLAGLTVRLQALEDKNSNGASAALPDEALREELRKEIASRSAPDAAWTEQVHTVTEELRRLTQLSASSEQAVNGALGEIGELQRQMGEVRQGKAVTQAAMTEAVETLRQELALVKSQSKEAASHDSGALVEGVRQATEAASAALQTAHGIRQDVQALRLQVDTVGARSGETEALRQELKSLADSVPRGQDTTLTAGLDLLRQDLDALAKKSASSAEVVSQGAFDSTTERLRDEISELKKLSSAVSEEVAKGKSADIELLREELLAVKAKAHEVSTDMEHVKRKASEAGGSGVADIQRLKADVEALQTRLAAGTLPAGDEVAAELAEEEEAERVAHQQLLLRVDELCERISAVDKAIATAAATHPQAPAGIPASLADKLEAAVSRAERLHSSEKSMEARLMKFTEDMQAANS</sequence>
<dbReference type="PANTHER" id="PTHR23159:SF60">
    <property type="entry name" value="SPINDLE ASSEMBLY ABNORMAL PROTEIN 4"/>
    <property type="match status" value="1"/>
</dbReference>
<reference evidence="3" key="1">
    <citation type="submission" date="2021-01" db="EMBL/GenBank/DDBJ databases">
        <authorList>
            <person name="Corre E."/>
            <person name="Pelletier E."/>
            <person name="Niang G."/>
            <person name="Scheremetjew M."/>
            <person name="Finn R."/>
            <person name="Kale V."/>
            <person name="Holt S."/>
            <person name="Cochrane G."/>
            <person name="Meng A."/>
            <person name="Brown T."/>
            <person name="Cohen L."/>
        </authorList>
    </citation>
    <scope>NUCLEOTIDE SEQUENCE</scope>
    <source>
        <strain evidence="3">CCMP3105</strain>
    </source>
</reference>
<evidence type="ECO:0000256" key="2">
    <source>
        <dbReference type="SAM" id="MobiDB-lite"/>
    </source>
</evidence>
<name>A0A7S4RI74_9DINO</name>
<accession>A0A7S4RI74</accession>
<evidence type="ECO:0000256" key="1">
    <source>
        <dbReference type="SAM" id="Coils"/>
    </source>
</evidence>
<dbReference type="EMBL" id="HBNR01051212">
    <property type="protein sequence ID" value="CAE4615312.1"/>
    <property type="molecule type" value="Transcribed_RNA"/>
</dbReference>
<proteinExistence type="predicted"/>
<dbReference type="PANTHER" id="PTHR23159">
    <property type="entry name" value="CENTROSOMAL PROTEIN 2"/>
    <property type="match status" value="1"/>
</dbReference>
<feature type="coiled-coil region" evidence="1">
    <location>
        <begin position="436"/>
        <end position="463"/>
    </location>
</feature>
<protein>
    <submittedName>
        <fullName evidence="3">Uncharacterized protein</fullName>
    </submittedName>
</protein>
<feature type="compositionally biased region" description="Polar residues" evidence="2">
    <location>
        <begin position="17"/>
        <end position="26"/>
    </location>
</feature>
<keyword evidence="1" id="KW-0175">Coiled coil</keyword>
<feature type="region of interest" description="Disordered" evidence="2">
    <location>
        <begin position="1"/>
        <end position="56"/>
    </location>
</feature>
<evidence type="ECO:0000313" key="3">
    <source>
        <dbReference type="EMBL" id="CAE4615312.1"/>
    </source>
</evidence>
<gene>
    <name evidence="3" type="ORF">AMON00008_LOCUS35839</name>
</gene>
<organism evidence="3">
    <name type="scientific">Alexandrium monilatum</name>
    <dbReference type="NCBI Taxonomy" id="311494"/>
    <lineage>
        <taxon>Eukaryota</taxon>
        <taxon>Sar</taxon>
        <taxon>Alveolata</taxon>
        <taxon>Dinophyceae</taxon>
        <taxon>Gonyaulacales</taxon>
        <taxon>Pyrocystaceae</taxon>
        <taxon>Alexandrium</taxon>
    </lineage>
</organism>